<feature type="transmembrane region" description="Helical" evidence="1">
    <location>
        <begin position="118"/>
        <end position="138"/>
    </location>
</feature>
<keyword evidence="3" id="KW-1185">Reference proteome</keyword>
<keyword evidence="1" id="KW-1133">Transmembrane helix</keyword>
<feature type="transmembrane region" description="Helical" evidence="1">
    <location>
        <begin position="37"/>
        <end position="56"/>
    </location>
</feature>
<feature type="transmembrane region" description="Helical" evidence="1">
    <location>
        <begin position="159"/>
        <end position="182"/>
    </location>
</feature>
<dbReference type="EMBL" id="JBHMAG010000013">
    <property type="protein sequence ID" value="MFB9753711.1"/>
    <property type="molecule type" value="Genomic_DNA"/>
</dbReference>
<dbReference type="Proteomes" id="UP001589619">
    <property type="component" value="Unassembled WGS sequence"/>
</dbReference>
<feature type="transmembrane region" description="Helical" evidence="1">
    <location>
        <begin position="6"/>
        <end position="25"/>
    </location>
</feature>
<name>A0ABV5W0D4_9BACL</name>
<keyword evidence="1" id="KW-0472">Membrane</keyword>
<accession>A0ABV5W0D4</accession>
<evidence type="ECO:0000256" key="1">
    <source>
        <dbReference type="SAM" id="Phobius"/>
    </source>
</evidence>
<comment type="caution">
    <text evidence="2">The sequence shown here is derived from an EMBL/GenBank/DDBJ whole genome shotgun (WGS) entry which is preliminary data.</text>
</comment>
<dbReference type="RefSeq" id="WP_344914828.1">
    <property type="nucleotide sequence ID" value="NZ_BAAAYO010000014.1"/>
</dbReference>
<organism evidence="2 3">
    <name type="scientific">Paenibacillus hodogayensis</name>
    <dbReference type="NCBI Taxonomy" id="279208"/>
    <lineage>
        <taxon>Bacteria</taxon>
        <taxon>Bacillati</taxon>
        <taxon>Bacillota</taxon>
        <taxon>Bacilli</taxon>
        <taxon>Bacillales</taxon>
        <taxon>Paenibacillaceae</taxon>
        <taxon>Paenibacillus</taxon>
    </lineage>
</organism>
<protein>
    <submittedName>
        <fullName evidence="2">Uncharacterized protein</fullName>
    </submittedName>
</protein>
<evidence type="ECO:0000313" key="2">
    <source>
        <dbReference type="EMBL" id="MFB9753711.1"/>
    </source>
</evidence>
<gene>
    <name evidence="2" type="ORF">ACFFNY_19255</name>
</gene>
<keyword evidence="1" id="KW-0812">Transmembrane</keyword>
<sequence length="214" mass="24953">MKVFSFLSVSMIEWFALITLGFTTFKLEIRGYRGQLIFTSFLLSLFSYIAIVVLQMKIYSTFLQPPIVFLFLWQMFRIPAFYAGVVTTSGYLTYTVLQSFIFFFFQKFGAIIEPETSITYLGQITTAALALLGSWIIYKKRMGYTFIPYGERLIIKFSGINLKLLLFTVLGYLMMLGFNYLLYSDFTLILLCILTLALLLLQFWVIRKEYSNDR</sequence>
<feature type="transmembrane region" description="Helical" evidence="1">
    <location>
        <begin position="188"/>
        <end position="206"/>
    </location>
</feature>
<proteinExistence type="predicted"/>
<reference evidence="2 3" key="1">
    <citation type="submission" date="2024-09" db="EMBL/GenBank/DDBJ databases">
        <authorList>
            <person name="Sun Q."/>
            <person name="Mori K."/>
        </authorList>
    </citation>
    <scope>NUCLEOTIDE SEQUENCE [LARGE SCALE GENOMIC DNA]</scope>
    <source>
        <strain evidence="2 3">JCM 12520</strain>
    </source>
</reference>
<evidence type="ECO:0000313" key="3">
    <source>
        <dbReference type="Proteomes" id="UP001589619"/>
    </source>
</evidence>